<feature type="compositionally biased region" description="Gly residues" evidence="5">
    <location>
        <begin position="1"/>
        <end position="16"/>
    </location>
</feature>
<reference evidence="6" key="1">
    <citation type="journal article" date="2021" name="IMA Fungus">
        <title>Genomic characterization of three marine fungi, including Emericellopsis atlantica sp. nov. with signatures of a generalist lifestyle and marine biomass degradation.</title>
        <authorList>
            <person name="Hagestad O.C."/>
            <person name="Hou L."/>
            <person name="Andersen J.H."/>
            <person name="Hansen E.H."/>
            <person name="Altermark B."/>
            <person name="Li C."/>
            <person name="Kuhnert E."/>
            <person name="Cox R.J."/>
            <person name="Crous P.W."/>
            <person name="Spatafora J.W."/>
            <person name="Lail K."/>
            <person name="Amirebrahimi M."/>
            <person name="Lipzen A."/>
            <person name="Pangilinan J."/>
            <person name="Andreopoulos W."/>
            <person name="Hayes R.D."/>
            <person name="Ng V."/>
            <person name="Grigoriev I.V."/>
            <person name="Jackson S.A."/>
            <person name="Sutton T.D.S."/>
            <person name="Dobson A.D.W."/>
            <person name="Rama T."/>
        </authorList>
    </citation>
    <scope>NUCLEOTIDE SEQUENCE</scope>
    <source>
        <strain evidence="6">TRa018bII</strain>
    </source>
</reference>
<feature type="region of interest" description="Disordered" evidence="5">
    <location>
        <begin position="1"/>
        <end position="51"/>
    </location>
</feature>
<keyword evidence="3 4" id="KW-0539">Nucleus</keyword>
<dbReference type="Proteomes" id="UP000824998">
    <property type="component" value="Unassembled WGS sequence"/>
</dbReference>
<name>A0A9P7YHN1_9HELO</name>
<keyword evidence="7" id="KW-1185">Reference proteome</keyword>
<sequence length="249" mass="28121">MSRGGRGGGGMRGGLKGATWDQEATKDIKPDNKPLENYPAHPNLKRPPPLSDIEMRQFKYYKTLQTQIHRGPLYTQATRRNVDNPGKTFSEDQFNRQYGTNRKADMDPFTGVETYSMRYLPKQNVIPTLSGRPFNKELFPRELWSTLEGKDGEDVRKSINKAMHKRARHLASDADPKAKEQALMDKILAITGEDENEEAEEEDKEDEEVDSEFDDDEIGDDYNAEQYFNNGDDADEGDDGDGGGGGDDY</sequence>
<comment type="subcellular location">
    <subcellularLocation>
        <location evidence="1 4">Nucleus</location>
    </subcellularLocation>
</comment>
<evidence type="ECO:0000313" key="7">
    <source>
        <dbReference type="Proteomes" id="UP000824998"/>
    </source>
</evidence>
<dbReference type="Pfam" id="PF11705">
    <property type="entry name" value="RNA_pol_3_Rpc31"/>
    <property type="match status" value="1"/>
</dbReference>
<feature type="compositionally biased region" description="Basic and acidic residues" evidence="5">
    <location>
        <begin position="23"/>
        <end position="34"/>
    </location>
</feature>
<proteinExistence type="inferred from homology"/>
<accession>A0A9P7YHN1</accession>
<evidence type="ECO:0000256" key="2">
    <source>
        <dbReference type="ARBA" id="ARBA00008352"/>
    </source>
</evidence>
<dbReference type="GO" id="GO:0006383">
    <property type="term" value="P:transcription by RNA polymerase III"/>
    <property type="evidence" value="ECO:0007669"/>
    <property type="project" value="UniProtKB-UniRule"/>
</dbReference>
<dbReference type="InterPro" id="IPR024661">
    <property type="entry name" value="RNA_pol_III_Rpc31"/>
</dbReference>
<dbReference type="PANTHER" id="PTHR15367">
    <property type="entry name" value="DNA-DIRECTED RNA POLYMERASE III"/>
    <property type="match status" value="1"/>
</dbReference>
<evidence type="ECO:0000256" key="1">
    <source>
        <dbReference type="ARBA" id="ARBA00004123"/>
    </source>
</evidence>
<comment type="caution">
    <text evidence="6">The sequence shown here is derived from an EMBL/GenBank/DDBJ whole genome shotgun (WGS) entry which is preliminary data.</text>
</comment>
<evidence type="ECO:0000256" key="5">
    <source>
        <dbReference type="SAM" id="MobiDB-lite"/>
    </source>
</evidence>
<feature type="region of interest" description="Disordered" evidence="5">
    <location>
        <begin position="187"/>
        <end position="249"/>
    </location>
</feature>
<protein>
    <recommendedName>
        <fullName evidence="4">DNA-directed RNA polymerase III subunit</fullName>
    </recommendedName>
</protein>
<dbReference type="AlphaFoldDB" id="A0A9P7YHN1"/>
<feature type="compositionally biased region" description="Acidic residues" evidence="5">
    <location>
        <begin position="192"/>
        <end position="223"/>
    </location>
</feature>
<dbReference type="PIRSF" id="PIRSF000777">
    <property type="entry name" value="RNA_polIII_C31"/>
    <property type="match status" value="1"/>
</dbReference>
<dbReference type="PANTHER" id="PTHR15367:SF2">
    <property type="entry name" value="DNA-DIRECTED RNA POLYMERASE III SUBUNIT"/>
    <property type="match status" value="1"/>
</dbReference>
<evidence type="ECO:0000256" key="3">
    <source>
        <dbReference type="ARBA" id="ARBA00023242"/>
    </source>
</evidence>
<comment type="function">
    <text evidence="4">DNA-dependent RNA polymerase catalyzes the transcription of DNA into RNA using the four ribonucleoside triphosphates as substrates. Specific peripheric component of RNA polymerase III which synthesizes small RNAs, such as 5S rRNA and tRNAs.</text>
</comment>
<evidence type="ECO:0000256" key="4">
    <source>
        <dbReference type="PIRNR" id="PIRNR000777"/>
    </source>
</evidence>
<comment type="similarity">
    <text evidence="2 4">Belongs to the eukaryotic RPC7 RNA polymerase subunit family.</text>
</comment>
<gene>
    <name evidence="6" type="ORF">BJ875DRAFT_505238</name>
</gene>
<dbReference type="OrthoDB" id="5377312at2759"/>
<evidence type="ECO:0000313" key="6">
    <source>
        <dbReference type="EMBL" id="KAG9233692.1"/>
    </source>
</evidence>
<organism evidence="6 7">
    <name type="scientific">Amylocarpus encephaloides</name>
    <dbReference type="NCBI Taxonomy" id="45428"/>
    <lineage>
        <taxon>Eukaryota</taxon>
        <taxon>Fungi</taxon>
        <taxon>Dikarya</taxon>
        <taxon>Ascomycota</taxon>
        <taxon>Pezizomycotina</taxon>
        <taxon>Leotiomycetes</taxon>
        <taxon>Helotiales</taxon>
        <taxon>Helotiales incertae sedis</taxon>
        <taxon>Amylocarpus</taxon>
    </lineage>
</organism>
<feature type="compositionally biased region" description="Acidic residues" evidence="5">
    <location>
        <begin position="232"/>
        <end position="249"/>
    </location>
</feature>
<keyword evidence="6" id="KW-0240">DNA-directed RNA polymerase</keyword>
<dbReference type="GO" id="GO:0005666">
    <property type="term" value="C:RNA polymerase III complex"/>
    <property type="evidence" value="ECO:0007669"/>
    <property type="project" value="UniProtKB-UniRule"/>
</dbReference>
<comment type="subunit">
    <text evidence="4">Component of the RNA polymerase III (Pol III) complex.</text>
</comment>
<dbReference type="EMBL" id="MU251490">
    <property type="protein sequence ID" value="KAG9233692.1"/>
    <property type="molecule type" value="Genomic_DNA"/>
</dbReference>
<keyword evidence="6" id="KW-0804">Transcription</keyword>